<keyword evidence="3" id="KW-1185">Reference proteome</keyword>
<dbReference type="EMBL" id="WTUX01000017">
    <property type="protein sequence ID" value="MZR14240.1"/>
    <property type="molecule type" value="Genomic_DNA"/>
</dbReference>
<organism evidence="2 3">
    <name type="scientific">Maritimibacter harenae</name>
    <dbReference type="NCBI Taxonomy" id="2606218"/>
    <lineage>
        <taxon>Bacteria</taxon>
        <taxon>Pseudomonadati</taxon>
        <taxon>Pseudomonadota</taxon>
        <taxon>Alphaproteobacteria</taxon>
        <taxon>Rhodobacterales</taxon>
        <taxon>Roseobacteraceae</taxon>
        <taxon>Maritimibacter</taxon>
    </lineage>
</organism>
<reference evidence="2 3" key="1">
    <citation type="submission" date="2019-12" db="EMBL/GenBank/DDBJ databases">
        <title>Maritimibacter sp. nov. sp. isolated from sea sand.</title>
        <authorList>
            <person name="Kim J."/>
            <person name="Jeong S.E."/>
            <person name="Jung H.S."/>
            <person name="Jeon C.O."/>
        </authorList>
    </citation>
    <scope>NUCLEOTIDE SEQUENCE [LARGE SCALE GENOMIC DNA]</scope>
    <source>
        <strain evidence="2 3">DP07</strain>
    </source>
</reference>
<dbReference type="RefSeq" id="WP_161352351.1">
    <property type="nucleotide sequence ID" value="NZ_WTUX01000017.1"/>
</dbReference>
<feature type="region of interest" description="Disordered" evidence="1">
    <location>
        <begin position="100"/>
        <end position="157"/>
    </location>
</feature>
<gene>
    <name evidence="2" type="ORF">GQE99_14550</name>
</gene>
<feature type="compositionally biased region" description="Basic and acidic residues" evidence="1">
    <location>
        <begin position="143"/>
        <end position="154"/>
    </location>
</feature>
<feature type="compositionally biased region" description="Basic residues" evidence="1">
    <location>
        <begin position="100"/>
        <end position="110"/>
    </location>
</feature>
<dbReference type="AlphaFoldDB" id="A0A845M1K4"/>
<name>A0A845M1K4_9RHOB</name>
<comment type="caution">
    <text evidence="2">The sequence shown here is derived from an EMBL/GenBank/DDBJ whole genome shotgun (WGS) entry which is preliminary data.</text>
</comment>
<dbReference type="Proteomes" id="UP000467322">
    <property type="component" value="Unassembled WGS sequence"/>
</dbReference>
<accession>A0A845M1K4</accession>
<evidence type="ECO:0000256" key="1">
    <source>
        <dbReference type="SAM" id="MobiDB-lite"/>
    </source>
</evidence>
<proteinExistence type="predicted"/>
<protein>
    <submittedName>
        <fullName evidence="2">Uncharacterized protein</fullName>
    </submittedName>
</protein>
<sequence>MAEPFLKFFTSDWRSDPRLKMCSAGARGVWIEMICLMHEANPYGHLLVHGQPPNEAQLASLTGIPIAELTEYLGELERMGVFSTTREGVIYSRKLVRMKSKSAKARKNGKKGGNPSLGNKKGKSKSVKPPDKGLDKPQSPEARSQRDNNSEDKSSSLLSARLARDDDGYQQFLEAHPKPRETARGEQAWQDAVNAGNSPESLIDAARRYADVARSFDPDKVKFSDNWLSEGTWRRYPPKTAKAHDEAEILDFWASKIKGGKAFGLSDEMAARCRAAGLVSDEEIRAATTR</sequence>
<evidence type="ECO:0000313" key="3">
    <source>
        <dbReference type="Proteomes" id="UP000467322"/>
    </source>
</evidence>
<evidence type="ECO:0000313" key="2">
    <source>
        <dbReference type="EMBL" id="MZR14240.1"/>
    </source>
</evidence>